<proteinExistence type="predicted"/>
<reference evidence="2" key="1">
    <citation type="journal article" date="2019" name="Int. J. Syst. Evol. Microbiol.">
        <title>The Global Catalogue of Microorganisms (GCM) 10K type strain sequencing project: providing services to taxonomists for standard genome sequencing and annotation.</title>
        <authorList>
            <consortium name="The Broad Institute Genomics Platform"/>
            <consortium name="The Broad Institute Genome Sequencing Center for Infectious Disease"/>
            <person name="Wu L."/>
            <person name="Ma J."/>
        </authorList>
    </citation>
    <scope>NUCLEOTIDE SEQUENCE [LARGE SCALE GENOMIC DNA]</scope>
    <source>
        <strain evidence="2">KCTC 42182</strain>
    </source>
</reference>
<accession>A0ABV7VH11</accession>
<dbReference type="EMBL" id="JBHRYJ010000003">
    <property type="protein sequence ID" value="MFC3676796.1"/>
    <property type="molecule type" value="Genomic_DNA"/>
</dbReference>
<evidence type="ECO:0008006" key="3">
    <source>
        <dbReference type="Google" id="ProtNLM"/>
    </source>
</evidence>
<gene>
    <name evidence="1" type="ORF">ACFOOQ_14660</name>
</gene>
<sequence>MADGTEHRGEGHWAADEIVAPALLALKAVYDEVRGNALLAAYSALPPVETLPGLADLAMVEVDADRRFPYQAMGEGYRRTAAIGGSGLQPGPDGRTFETRPVIRQHFGLALSEARPFHVSVTRWDGPKILQFDRLILPLDDGRGEITHLLVGEVFLRVAKDA</sequence>
<protein>
    <recommendedName>
        <fullName evidence="3">PAS domain-containing protein</fullName>
    </recommendedName>
</protein>
<name>A0ABV7VH11_9PROT</name>
<evidence type="ECO:0000313" key="1">
    <source>
        <dbReference type="EMBL" id="MFC3676796.1"/>
    </source>
</evidence>
<comment type="caution">
    <text evidence="1">The sequence shown here is derived from an EMBL/GenBank/DDBJ whole genome shotgun (WGS) entry which is preliminary data.</text>
</comment>
<dbReference type="RefSeq" id="WP_379727973.1">
    <property type="nucleotide sequence ID" value="NZ_JBHRYJ010000003.1"/>
</dbReference>
<organism evidence="1 2">
    <name type="scientific">Ferrovibrio xuzhouensis</name>
    <dbReference type="NCBI Taxonomy" id="1576914"/>
    <lineage>
        <taxon>Bacteria</taxon>
        <taxon>Pseudomonadati</taxon>
        <taxon>Pseudomonadota</taxon>
        <taxon>Alphaproteobacteria</taxon>
        <taxon>Rhodospirillales</taxon>
        <taxon>Rhodospirillaceae</taxon>
        <taxon>Ferrovibrio</taxon>
    </lineage>
</organism>
<keyword evidence="2" id="KW-1185">Reference proteome</keyword>
<evidence type="ECO:0000313" key="2">
    <source>
        <dbReference type="Proteomes" id="UP001595711"/>
    </source>
</evidence>
<dbReference type="Proteomes" id="UP001595711">
    <property type="component" value="Unassembled WGS sequence"/>
</dbReference>